<protein>
    <submittedName>
        <fullName evidence="1">Uncharacterized protein</fullName>
    </submittedName>
</protein>
<dbReference type="RefSeq" id="WP_132529130.1">
    <property type="nucleotide sequence ID" value="NZ_BMJO01000001.1"/>
</dbReference>
<comment type="caution">
    <text evidence="1">The sequence shown here is derived from an EMBL/GenBank/DDBJ whole genome shotgun (WGS) entry which is preliminary data.</text>
</comment>
<keyword evidence="2" id="KW-1185">Reference proteome</keyword>
<sequence>MKNLKIKTLKIAMVVVLGVATFILSCKKEVSPILASADLKIQNKMAVVPTHVFDWETADYMPTPSGSSPILVPWASGSNQLFPDEIAFDFKKADGWNLVYNTFSPTQLTSPNFFALYNKYRGIIRFYLYLPPGSPYASSYFSDGLGISGEFPSSIMNFSKEIIDPENVQKSVTKIQNYQILSTGAWYACQYEVAYDPTIVNSNQENLNFVWNVSSTNLSEIVLNGVSNGTLNGTVGTATPGGFNLGSLLGNLGNTAIHVAGFKAIGKLKLPKSKLFGTDLTKAIEDGVKGGLSGAVKGFFSAILGGSATSPQVVDLKLKVETNLTGSIKSSTGIVGVTLVMPGAANNNSTGFVPNYNKVLGVVDISLAPELFVSNQRIVTNESGSSSTNPKYIYDYSIALHHGLLSGYQQPTNPEVTSDGTTVKVTRIDVLVPYKQRYESNGPPSEKTTIERFLDRTDPAYGLPENYGKEIIGDEIYAYGSNTSTGTKTSIQFKVQHRQDYTMGTTYYNASDLDGIRIRYTILVTPSNGSQPVTIIKTVKPTINLV</sequence>
<accession>A0ABQ1SN97</accession>
<proteinExistence type="predicted"/>
<evidence type="ECO:0000313" key="2">
    <source>
        <dbReference type="Proteomes" id="UP000622648"/>
    </source>
</evidence>
<dbReference type="Proteomes" id="UP000622648">
    <property type="component" value="Unassembled WGS sequence"/>
</dbReference>
<dbReference type="EMBL" id="BMJO01000001">
    <property type="protein sequence ID" value="GGE43272.1"/>
    <property type="molecule type" value="Genomic_DNA"/>
</dbReference>
<reference evidence="2" key="1">
    <citation type="journal article" date="2019" name="Int. J. Syst. Evol. Microbiol.">
        <title>The Global Catalogue of Microorganisms (GCM) 10K type strain sequencing project: providing services to taxonomists for standard genome sequencing and annotation.</title>
        <authorList>
            <consortium name="The Broad Institute Genomics Platform"/>
            <consortium name="The Broad Institute Genome Sequencing Center for Infectious Disease"/>
            <person name="Wu L."/>
            <person name="Ma J."/>
        </authorList>
    </citation>
    <scope>NUCLEOTIDE SEQUENCE [LARGE SCALE GENOMIC DNA]</scope>
    <source>
        <strain evidence="2">CGMCC 1.15644</strain>
    </source>
</reference>
<name>A0ABQ1SN97_9SPHI</name>
<dbReference type="PROSITE" id="PS51257">
    <property type="entry name" value="PROKAR_LIPOPROTEIN"/>
    <property type="match status" value="1"/>
</dbReference>
<gene>
    <name evidence="1" type="ORF">GCM10011413_06530</name>
</gene>
<organism evidence="1 2">
    <name type="scientific">Pedobacter psychrotolerans</name>
    <dbReference type="NCBI Taxonomy" id="1843235"/>
    <lineage>
        <taxon>Bacteria</taxon>
        <taxon>Pseudomonadati</taxon>
        <taxon>Bacteroidota</taxon>
        <taxon>Sphingobacteriia</taxon>
        <taxon>Sphingobacteriales</taxon>
        <taxon>Sphingobacteriaceae</taxon>
        <taxon>Pedobacter</taxon>
    </lineage>
</organism>
<evidence type="ECO:0000313" key="1">
    <source>
        <dbReference type="EMBL" id="GGE43272.1"/>
    </source>
</evidence>